<reference evidence="2" key="2">
    <citation type="journal article" date="2015" name="Data Brief">
        <title>Shoot transcriptome of the giant reed, Arundo donax.</title>
        <authorList>
            <person name="Barrero R.A."/>
            <person name="Guerrero F.D."/>
            <person name="Moolhuijzen P."/>
            <person name="Goolsby J.A."/>
            <person name="Tidwell J."/>
            <person name="Bellgard S.E."/>
            <person name="Bellgard M.I."/>
        </authorList>
    </citation>
    <scope>NUCLEOTIDE SEQUENCE</scope>
    <source>
        <tissue evidence="2">Shoot tissue taken approximately 20 cm above the soil surface</tissue>
    </source>
</reference>
<proteinExistence type="predicted"/>
<name>A0A0A9E0G6_ARUDO</name>
<dbReference type="AlphaFoldDB" id="A0A0A9E0G6"/>
<organism evidence="2">
    <name type="scientific">Arundo donax</name>
    <name type="common">Giant reed</name>
    <name type="synonym">Donax arundinaceus</name>
    <dbReference type="NCBI Taxonomy" id="35708"/>
    <lineage>
        <taxon>Eukaryota</taxon>
        <taxon>Viridiplantae</taxon>
        <taxon>Streptophyta</taxon>
        <taxon>Embryophyta</taxon>
        <taxon>Tracheophyta</taxon>
        <taxon>Spermatophyta</taxon>
        <taxon>Magnoliopsida</taxon>
        <taxon>Liliopsida</taxon>
        <taxon>Poales</taxon>
        <taxon>Poaceae</taxon>
        <taxon>PACMAD clade</taxon>
        <taxon>Arundinoideae</taxon>
        <taxon>Arundineae</taxon>
        <taxon>Arundo</taxon>
    </lineage>
</organism>
<sequence>MFGADADAVLRSLSLNSPRAVGAVTPRALREQQPRHADKPAQYVGAKGGARRAIHQPR</sequence>
<accession>A0A0A9E0G6</accession>
<evidence type="ECO:0000256" key="1">
    <source>
        <dbReference type="SAM" id="MobiDB-lite"/>
    </source>
</evidence>
<feature type="compositionally biased region" description="Basic residues" evidence="1">
    <location>
        <begin position="49"/>
        <end position="58"/>
    </location>
</feature>
<feature type="region of interest" description="Disordered" evidence="1">
    <location>
        <begin position="24"/>
        <end position="58"/>
    </location>
</feature>
<protein>
    <submittedName>
        <fullName evidence="2">Uncharacterized protein</fullName>
    </submittedName>
</protein>
<reference evidence="2" key="1">
    <citation type="submission" date="2014-09" db="EMBL/GenBank/DDBJ databases">
        <authorList>
            <person name="Magalhaes I.L.F."/>
            <person name="Oliveira U."/>
            <person name="Santos F.R."/>
            <person name="Vidigal T.H.D.A."/>
            <person name="Brescovit A.D."/>
            <person name="Santos A.J."/>
        </authorList>
    </citation>
    <scope>NUCLEOTIDE SEQUENCE</scope>
    <source>
        <tissue evidence="2">Shoot tissue taken approximately 20 cm above the soil surface</tissue>
    </source>
</reference>
<dbReference type="EMBL" id="GBRH01204374">
    <property type="protein sequence ID" value="JAD93521.1"/>
    <property type="molecule type" value="Transcribed_RNA"/>
</dbReference>
<evidence type="ECO:0000313" key="2">
    <source>
        <dbReference type="EMBL" id="JAD93521.1"/>
    </source>
</evidence>
<feature type="compositionally biased region" description="Basic and acidic residues" evidence="1">
    <location>
        <begin position="28"/>
        <end position="39"/>
    </location>
</feature>